<dbReference type="SUPFAM" id="SSF52540">
    <property type="entry name" value="P-loop containing nucleoside triphosphate hydrolases"/>
    <property type="match status" value="1"/>
</dbReference>
<gene>
    <name evidence="13" type="ORF">C2E20_2500</name>
</gene>
<dbReference type="EMBL" id="LHPF02000005">
    <property type="protein sequence ID" value="PSC74189.1"/>
    <property type="molecule type" value="Genomic_DNA"/>
</dbReference>
<evidence type="ECO:0000256" key="2">
    <source>
        <dbReference type="ARBA" id="ARBA00022670"/>
    </source>
</evidence>
<comment type="caution">
    <text evidence="13">The sequence shown here is derived from an EMBL/GenBank/DDBJ whole genome shotgun (WGS) entry which is preliminary data.</text>
</comment>
<dbReference type="GO" id="GO:0016887">
    <property type="term" value="F:ATP hydrolysis activity"/>
    <property type="evidence" value="ECO:0007669"/>
    <property type="project" value="InterPro"/>
</dbReference>
<keyword evidence="6 10" id="KW-0067">ATP-binding</keyword>
<dbReference type="SMART" id="SM00382">
    <property type="entry name" value="AAA"/>
    <property type="match status" value="1"/>
</dbReference>
<dbReference type="PANTHER" id="PTHR23076:SF110">
    <property type="entry name" value="INACTIVE ATP-DEPENDENT ZINC METALLOPROTEASE FTSHI 3, CHLOROPLASTIC-RELATED"/>
    <property type="match status" value="1"/>
</dbReference>
<reference evidence="13 14" key="1">
    <citation type="journal article" date="2018" name="Plant J.">
        <title>Genome sequences of Chlorella sorokiniana UTEX 1602 and Micractinium conductrix SAG 241.80: implications to maltose excretion by a green alga.</title>
        <authorList>
            <person name="Arriola M.B."/>
            <person name="Velmurugan N."/>
            <person name="Zhang Y."/>
            <person name="Plunkett M.H."/>
            <person name="Hondzo H."/>
            <person name="Barney B.M."/>
        </authorList>
    </citation>
    <scope>NUCLEOTIDE SEQUENCE [LARGE SCALE GENOMIC DNA]</scope>
    <source>
        <strain evidence="13 14">SAG 241.80</strain>
    </source>
</reference>
<dbReference type="FunFam" id="3.40.50.300:FF:000277">
    <property type="entry name" value="ATP-dependent zinc metalloprotease FtsH"/>
    <property type="match status" value="1"/>
</dbReference>
<dbReference type="InterPro" id="IPR003593">
    <property type="entry name" value="AAA+_ATPase"/>
</dbReference>
<dbReference type="PANTHER" id="PTHR23076">
    <property type="entry name" value="METALLOPROTEASE M41 FTSH"/>
    <property type="match status" value="1"/>
</dbReference>
<evidence type="ECO:0000313" key="13">
    <source>
        <dbReference type="EMBL" id="PSC74189.1"/>
    </source>
</evidence>
<dbReference type="AlphaFoldDB" id="A0A2P6VJC5"/>
<keyword evidence="7" id="KW-0809">Transit peptide</keyword>
<evidence type="ECO:0000256" key="11">
    <source>
        <dbReference type="SAM" id="MobiDB-lite"/>
    </source>
</evidence>
<accession>A0A2P6VJC5</accession>
<dbReference type="Proteomes" id="UP000239649">
    <property type="component" value="Unassembled WGS sequence"/>
</dbReference>
<dbReference type="GO" id="GO:0008237">
    <property type="term" value="F:metallopeptidase activity"/>
    <property type="evidence" value="ECO:0007669"/>
    <property type="project" value="UniProtKB-KW"/>
</dbReference>
<evidence type="ECO:0000256" key="3">
    <source>
        <dbReference type="ARBA" id="ARBA00022692"/>
    </source>
</evidence>
<dbReference type="GO" id="GO:0005524">
    <property type="term" value="F:ATP binding"/>
    <property type="evidence" value="ECO:0007669"/>
    <property type="project" value="UniProtKB-KW"/>
</dbReference>
<keyword evidence="13" id="KW-0482">Metalloprotease</keyword>
<keyword evidence="3" id="KW-0812">Transmembrane</keyword>
<evidence type="ECO:0000256" key="10">
    <source>
        <dbReference type="RuleBase" id="RU003651"/>
    </source>
</evidence>
<evidence type="ECO:0000256" key="5">
    <source>
        <dbReference type="ARBA" id="ARBA00022801"/>
    </source>
</evidence>
<dbReference type="InterPro" id="IPR041569">
    <property type="entry name" value="AAA_lid_3"/>
</dbReference>
<evidence type="ECO:0000256" key="4">
    <source>
        <dbReference type="ARBA" id="ARBA00022741"/>
    </source>
</evidence>
<keyword evidence="5" id="KW-0378">Hydrolase</keyword>
<dbReference type="Gene3D" id="3.40.50.300">
    <property type="entry name" value="P-loop containing nucleotide triphosphate hydrolases"/>
    <property type="match status" value="1"/>
</dbReference>
<feature type="compositionally biased region" description="Low complexity" evidence="11">
    <location>
        <begin position="101"/>
        <end position="121"/>
    </location>
</feature>
<evidence type="ECO:0000256" key="1">
    <source>
        <dbReference type="ARBA" id="ARBA00004141"/>
    </source>
</evidence>
<evidence type="ECO:0000256" key="7">
    <source>
        <dbReference type="ARBA" id="ARBA00022946"/>
    </source>
</evidence>
<evidence type="ECO:0000256" key="8">
    <source>
        <dbReference type="ARBA" id="ARBA00022989"/>
    </source>
</evidence>
<feature type="domain" description="AAA+ ATPase" evidence="12">
    <location>
        <begin position="369"/>
        <end position="505"/>
    </location>
</feature>
<name>A0A2P6VJC5_9CHLO</name>
<keyword evidence="4 10" id="KW-0547">Nucleotide-binding</keyword>
<dbReference type="Pfam" id="PF00004">
    <property type="entry name" value="AAA"/>
    <property type="match status" value="1"/>
</dbReference>
<feature type="region of interest" description="Disordered" evidence="11">
    <location>
        <begin position="1"/>
        <end position="124"/>
    </location>
</feature>
<keyword evidence="9" id="KW-0472">Membrane</keyword>
<dbReference type="InterPro" id="IPR003960">
    <property type="entry name" value="ATPase_AAA_CS"/>
</dbReference>
<dbReference type="CDD" id="cd19501">
    <property type="entry name" value="RecA-like_FtsH"/>
    <property type="match status" value="1"/>
</dbReference>
<dbReference type="GO" id="GO:0009535">
    <property type="term" value="C:chloroplast thylakoid membrane"/>
    <property type="evidence" value="ECO:0007669"/>
    <property type="project" value="TreeGrafter"/>
</dbReference>
<dbReference type="PROSITE" id="PS00674">
    <property type="entry name" value="AAA"/>
    <property type="match status" value="1"/>
</dbReference>
<comment type="subcellular location">
    <subcellularLocation>
        <location evidence="1">Membrane</location>
        <topology evidence="1">Multi-pass membrane protein</topology>
    </subcellularLocation>
</comment>
<sequence>MRASCTLSRPLSAARPPQRPLAVPGKSLIRHAALQSRRLAPSTGRWLAAAAAGGGGDEPAAATSSSSTSANGSQPSSSGSGSSSSSSAPDAVSMRSLPADGGSDPSTSGGSGDPSTSGRRGAAPGRLKRALMALASLRTPLTLRRLLTIAFMFSVGSLLSLASSRGRCAGPQEVLYSEFLGLVRSGNVRAARFEESSARITFDLHPHSSAAASMAPRALALAGAAADEAASAGDASAATVMVHGAGPSPRQFYTKRLAADSNLIPTLLAAGVEFGVLRQSFSATLVKVLGSALLLWIPLLPLIFVMRSFLRSAQAGSSKKRKPSSGGTSEVPVTTFADVAGMAAAKQELAEVVACLKNSSQFARLGAKMPSGVLLSGPPGTGKTLLARAVAGEAGVPFFAVSASEFVELFVGRGAARIRELFAEARKKAPCVVFIDELDAVGGKRGIGLNEERDQTLNQLLTELDGFEGRPGVLLLAATNRPDVLDAALLRPGRLSRKVTVPLPDEEARAAILGVHLRRVPLASQHDRELACEAIAKITAGFSGAELSNVVNEAAFLAARSANEAVGLQELVEAVQRTRYGVNGGGGSVGLGLQQRFRGWLVDAMSSGKQARLQPYGS</sequence>
<dbReference type="Gene3D" id="1.10.8.60">
    <property type="match status" value="1"/>
</dbReference>
<keyword evidence="2" id="KW-0645">Protease</keyword>
<dbReference type="GO" id="GO:0004176">
    <property type="term" value="F:ATP-dependent peptidase activity"/>
    <property type="evidence" value="ECO:0007669"/>
    <property type="project" value="TreeGrafter"/>
</dbReference>
<evidence type="ECO:0000256" key="6">
    <source>
        <dbReference type="ARBA" id="ARBA00022840"/>
    </source>
</evidence>
<dbReference type="OrthoDB" id="1413014at2759"/>
<evidence type="ECO:0000313" key="14">
    <source>
        <dbReference type="Proteomes" id="UP000239649"/>
    </source>
</evidence>
<comment type="similarity">
    <text evidence="10">Belongs to the AAA ATPase family.</text>
</comment>
<dbReference type="InterPro" id="IPR027417">
    <property type="entry name" value="P-loop_NTPase"/>
</dbReference>
<protein>
    <submittedName>
        <fullName evidence="13">ATP-dependent zinc metalloprotease</fullName>
    </submittedName>
</protein>
<dbReference type="InterPro" id="IPR003959">
    <property type="entry name" value="ATPase_AAA_core"/>
</dbReference>
<evidence type="ECO:0000259" key="12">
    <source>
        <dbReference type="SMART" id="SM00382"/>
    </source>
</evidence>
<evidence type="ECO:0000256" key="9">
    <source>
        <dbReference type="ARBA" id="ARBA00023136"/>
    </source>
</evidence>
<feature type="compositionally biased region" description="Low complexity" evidence="11">
    <location>
        <begin position="58"/>
        <end position="89"/>
    </location>
</feature>
<dbReference type="STRING" id="554055.A0A2P6VJC5"/>
<proteinExistence type="inferred from homology"/>
<organism evidence="13 14">
    <name type="scientific">Micractinium conductrix</name>
    <dbReference type="NCBI Taxonomy" id="554055"/>
    <lineage>
        <taxon>Eukaryota</taxon>
        <taxon>Viridiplantae</taxon>
        <taxon>Chlorophyta</taxon>
        <taxon>core chlorophytes</taxon>
        <taxon>Trebouxiophyceae</taxon>
        <taxon>Chlorellales</taxon>
        <taxon>Chlorellaceae</taxon>
        <taxon>Chlorella clade</taxon>
        <taxon>Micractinium</taxon>
    </lineage>
</organism>
<keyword evidence="8" id="KW-1133">Transmembrane helix</keyword>
<keyword evidence="14" id="KW-1185">Reference proteome</keyword>
<dbReference type="GO" id="GO:0006508">
    <property type="term" value="P:proteolysis"/>
    <property type="evidence" value="ECO:0007669"/>
    <property type="project" value="UniProtKB-KW"/>
</dbReference>
<dbReference type="Pfam" id="PF17862">
    <property type="entry name" value="AAA_lid_3"/>
    <property type="match status" value="1"/>
</dbReference>